<feature type="transmembrane region" description="Helical" evidence="19">
    <location>
        <begin position="109"/>
        <end position="132"/>
    </location>
</feature>
<protein>
    <recommendedName>
        <fullName evidence="6 19">Adenosylcobinamide-GDP ribazoletransferase</fullName>
        <ecNumber evidence="5 19">2.7.8.26</ecNumber>
    </recommendedName>
    <alternativeName>
        <fullName evidence="16 19">Cobalamin synthase</fullName>
    </alternativeName>
    <alternativeName>
        <fullName evidence="15 19">Cobalamin-5'-phosphate synthase</fullName>
    </alternativeName>
</protein>
<evidence type="ECO:0000256" key="16">
    <source>
        <dbReference type="ARBA" id="ARBA00032853"/>
    </source>
</evidence>
<evidence type="ECO:0000256" key="15">
    <source>
        <dbReference type="ARBA" id="ARBA00032605"/>
    </source>
</evidence>
<keyword evidence="7 19" id="KW-1003">Cell membrane</keyword>
<evidence type="ECO:0000256" key="9">
    <source>
        <dbReference type="ARBA" id="ARBA00022679"/>
    </source>
</evidence>
<evidence type="ECO:0000256" key="6">
    <source>
        <dbReference type="ARBA" id="ARBA00015850"/>
    </source>
</evidence>
<evidence type="ECO:0000256" key="4">
    <source>
        <dbReference type="ARBA" id="ARBA00010561"/>
    </source>
</evidence>
<evidence type="ECO:0000256" key="5">
    <source>
        <dbReference type="ARBA" id="ARBA00013200"/>
    </source>
</evidence>
<evidence type="ECO:0000256" key="2">
    <source>
        <dbReference type="ARBA" id="ARBA00004651"/>
    </source>
</evidence>
<comment type="subcellular location">
    <subcellularLocation>
        <location evidence="2 19">Cell membrane</location>
        <topology evidence="2 19">Multi-pass membrane protein</topology>
    </subcellularLocation>
</comment>
<evidence type="ECO:0000256" key="17">
    <source>
        <dbReference type="ARBA" id="ARBA00048623"/>
    </source>
</evidence>
<name>A0A410PXB5_9FIRM</name>
<evidence type="ECO:0000256" key="18">
    <source>
        <dbReference type="ARBA" id="ARBA00049504"/>
    </source>
</evidence>
<dbReference type="Pfam" id="PF02654">
    <property type="entry name" value="CobS"/>
    <property type="match status" value="1"/>
</dbReference>
<organism evidence="20 21">
    <name type="scientific">Aminipila luticellarii</name>
    <dbReference type="NCBI Taxonomy" id="2507160"/>
    <lineage>
        <taxon>Bacteria</taxon>
        <taxon>Bacillati</taxon>
        <taxon>Bacillota</taxon>
        <taxon>Clostridia</taxon>
        <taxon>Peptostreptococcales</taxon>
        <taxon>Anaerovoracaceae</taxon>
        <taxon>Aminipila</taxon>
    </lineage>
</organism>
<comment type="similarity">
    <text evidence="4 19">Belongs to the CobS family.</text>
</comment>
<evidence type="ECO:0000256" key="1">
    <source>
        <dbReference type="ARBA" id="ARBA00001946"/>
    </source>
</evidence>
<dbReference type="PANTHER" id="PTHR34148:SF1">
    <property type="entry name" value="ADENOSYLCOBINAMIDE-GDP RIBAZOLETRANSFERASE"/>
    <property type="match status" value="1"/>
</dbReference>
<feature type="transmembrane region" description="Helical" evidence="19">
    <location>
        <begin position="187"/>
        <end position="208"/>
    </location>
</feature>
<evidence type="ECO:0000256" key="10">
    <source>
        <dbReference type="ARBA" id="ARBA00022692"/>
    </source>
</evidence>
<dbReference type="EC" id="2.7.8.26" evidence="5 19"/>
<keyword evidence="21" id="KW-1185">Reference proteome</keyword>
<evidence type="ECO:0000256" key="12">
    <source>
        <dbReference type="ARBA" id="ARBA00022989"/>
    </source>
</evidence>
<feature type="transmembrane region" description="Helical" evidence="19">
    <location>
        <begin position="144"/>
        <end position="163"/>
    </location>
</feature>
<keyword evidence="9 19" id="KW-0808">Transferase</keyword>
<accession>A0A410PXB5</accession>
<dbReference type="GO" id="GO:0005886">
    <property type="term" value="C:plasma membrane"/>
    <property type="evidence" value="ECO:0007669"/>
    <property type="project" value="UniProtKB-SubCell"/>
</dbReference>
<evidence type="ECO:0000256" key="8">
    <source>
        <dbReference type="ARBA" id="ARBA00022573"/>
    </source>
</evidence>
<dbReference type="EMBL" id="CP035281">
    <property type="protein sequence ID" value="QAT43591.1"/>
    <property type="molecule type" value="Genomic_DNA"/>
</dbReference>
<comment type="cofactor">
    <cofactor evidence="1 19">
        <name>Mg(2+)</name>
        <dbReference type="ChEBI" id="CHEBI:18420"/>
    </cofactor>
</comment>
<evidence type="ECO:0000256" key="14">
    <source>
        <dbReference type="ARBA" id="ARBA00025228"/>
    </source>
</evidence>
<feature type="transmembrane region" description="Helical" evidence="19">
    <location>
        <begin position="228"/>
        <end position="252"/>
    </location>
</feature>
<keyword evidence="13 19" id="KW-0472">Membrane</keyword>
<dbReference type="GO" id="GO:0008818">
    <property type="term" value="F:cobalamin 5'-phosphate synthase activity"/>
    <property type="evidence" value="ECO:0007669"/>
    <property type="project" value="UniProtKB-UniRule"/>
</dbReference>
<dbReference type="GO" id="GO:0051073">
    <property type="term" value="F:adenosylcobinamide-GDP ribazoletransferase activity"/>
    <property type="evidence" value="ECO:0007669"/>
    <property type="project" value="UniProtKB-UniRule"/>
</dbReference>
<keyword evidence="10 19" id="KW-0812">Transmembrane</keyword>
<comment type="catalytic activity">
    <reaction evidence="18 19">
        <text>alpha-ribazole 5'-phosphate + adenosylcob(III)inamide-GDP = adenosylcob(III)alamin 5'-phosphate + GMP + H(+)</text>
        <dbReference type="Rhea" id="RHEA:23560"/>
        <dbReference type="ChEBI" id="CHEBI:15378"/>
        <dbReference type="ChEBI" id="CHEBI:57918"/>
        <dbReference type="ChEBI" id="CHEBI:58115"/>
        <dbReference type="ChEBI" id="CHEBI:60487"/>
        <dbReference type="ChEBI" id="CHEBI:60493"/>
        <dbReference type="EC" id="2.7.8.26"/>
    </reaction>
</comment>
<comment type="function">
    <text evidence="14 19">Joins adenosylcobinamide-GDP and alpha-ribazole to generate adenosylcobalamin (Ado-cobalamin). Also synthesizes adenosylcobalamin 5'-phosphate from adenosylcobinamide-GDP and alpha-ribazole 5'-phosphate.</text>
</comment>
<evidence type="ECO:0000313" key="21">
    <source>
        <dbReference type="Proteomes" id="UP000287601"/>
    </source>
</evidence>
<evidence type="ECO:0000256" key="7">
    <source>
        <dbReference type="ARBA" id="ARBA00022475"/>
    </source>
</evidence>
<evidence type="ECO:0000256" key="13">
    <source>
        <dbReference type="ARBA" id="ARBA00023136"/>
    </source>
</evidence>
<dbReference type="KEGG" id="amij:EQM06_10375"/>
<dbReference type="AlphaFoldDB" id="A0A410PXB5"/>
<proteinExistence type="inferred from homology"/>
<reference evidence="20 21" key="1">
    <citation type="submission" date="2019-01" db="EMBL/GenBank/DDBJ databases">
        <title>Draft genomes of a novel of Aminipila strains.</title>
        <authorList>
            <person name="Ma S."/>
        </authorList>
    </citation>
    <scope>NUCLEOTIDE SEQUENCE [LARGE SCALE GENOMIC DNA]</scope>
    <source>
        <strain evidence="21">JN-39</strain>
    </source>
</reference>
<evidence type="ECO:0000256" key="19">
    <source>
        <dbReference type="HAMAP-Rule" id="MF_00719"/>
    </source>
</evidence>
<evidence type="ECO:0000256" key="11">
    <source>
        <dbReference type="ARBA" id="ARBA00022842"/>
    </source>
</evidence>
<dbReference type="RefSeq" id="WP_128746369.1">
    <property type="nucleotide sequence ID" value="NZ_CP035281.1"/>
</dbReference>
<dbReference type="UniPathway" id="UPA00148">
    <property type="reaction ID" value="UER00238"/>
</dbReference>
<evidence type="ECO:0000256" key="3">
    <source>
        <dbReference type="ARBA" id="ARBA00004663"/>
    </source>
</evidence>
<comment type="catalytic activity">
    <reaction evidence="17 19">
        <text>alpha-ribazole + adenosylcob(III)inamide-GDP = adenosylcob(III)alamin + GMP + H(+)</text>
        <dbReference type="Rhea" id="RHEA:16049"/>
        <dbReference type="ChEBI" id="CHEBI:10329"/>
        <dbReference type="ChEBI" id="CHEBI:15378"/>
        <dbReference type="ChEBI" id="CHEBI:18408"/>
        <dbReference type="ChEBI" id="CHEBI:58115"/>
        <dbReference type="ChEBI" id="CHEBI:60487"/>
        <dbReference type="EC" id="2.7.8.26"/>
    </reaction>
</comment>
<keyword evidence="11 19" id="KW-0460">Magnesium</keyword>
<keyword evidence="8 19" id="KW-0169">Cobalamin biosynthesis</keyword>
<comment type="pathway">
    <text evidence="3 19">Cofactor biosynthesis; adenosylcobalamin biosynthesis; adenosylcobalamin from cob(II)yrinate a,c-diamide: step 7/7.</text>
</comment>
<dbReference type="PANTHER" id="PTHR34148">
    <property type="entry name" value="ADENOSYLCOBINAMIDE-GDP RIBAZOLETRANSFERASE"/>
    <property type="match status" value="1"/>
</dbReference>
<dbReference type="HAMAP" id="MF_00719">
    <property type="entry name" value="CobS"/>
    <property type="match status" value="1"/>
</dbReference>
<sequence>MKYVTAFFMAWGNFFAVPCPCKLWDNGLRRLQLVFFPLIGILMGVLWYILYKGMDLFHLPLPLQVAALTIYPFAVSGFIHLDGFMDCCDAILSRRELEERQRILKDSHVGAFAVISVVLLFVVMFSAVWALLEQYSYSNLYPRMSGLLFIPVVSRACSGYGVLKYRPIGHSQYNASYDEHINKKYEAVLIGIMGIMLLLALLTGHLAIIHEFGGYLLPVSDRAQQYLVIAKFYIVGIAAAVTGIVHFMMMRYGRKQLGGMSGDIAGYALTIAECAGVLTLAVL</sequence>
<dbReference type="Proteomes" id="UP000287601">
    <property type="component" value="Chromosome"/>
</dbReference>
<dbReference type="OrthoDB" id="9794626at2"/>
<feature type="transmembrane region" description="Helical" evidence="19">
    <location>
        <begin position="32"/>
        <end position="51"/>
    </location>
</feature>
<gene>
    <name evidence="19" type="primary">cobS</name>
    <name evidence="20" type="ORF">EQM06_10375</name>
</gene>
<evidence type="ECO:0000313" key="20">
    <source>
        <dbReference type="EMBL" id="QAT43591.1"/>
    </source>
</evidence>
<dbReference type="GO" id="GO:0009236">
    <property type="term" value="P:cobalamin biosynthetic process"/>
    <property type="evidence" value="ECO:0007669"/>
    <property type="project" value="UniProtKB-UniRule"/>
</dbReference>
<keyword evidence="12 19" id="KW-1133">Transmembrane helix</keyword>
<dbReference type="InterPro" id="IPR003805">
    <property type="entry name" value="CobS"/>
</dbReference>